<dbReference type="RefSeq" id="WP_167086239.1">
    <property type="nucleotide sequence ID" value="NZ_WHJG01000006.1"/>
</dbReference>
<sequence length="144" mass="15546">MIARVACISLTMAALSGCGMHQTVKPVERLGSKTVCIIDNKKAAQPIREIVQGVLVSKGYEVKVLPEGASLSDCPVTATYDGTWRYRKSFHLERAGIIVYKKGTQVGSATYKVDDDPSLASQMINGDKKIAELTEQLFPGKAGE</sequence>
<evidence type="ECO:0008006" key="3">
    <source>
        <dbReference type="Google" id="ProtNLM"/>
    </source>
</evidence>
<dbReference type="PROSITE" id="PS51257">
    <property type="entry name" value="PROKAR_LIPOPROTEIN"/>
    <property type="match status" value="1"/>
</dbReference>
<dbReference type="NCBIfam" id="NF040519">
    <property type="entry name" value="Sbal_3080_fam"/>
    <property type="match status" value="1"/>
</dbReference>
<proteinExistence type="predicted"/>
<accession>A0ABX0N926</accession>
<gene>
    <name evidence="1" type="ORF">F2P44_08315</name>
</gene>
<dbReference type="EMBL" id="WHJG01000006">
    <property type="protein sequence ID" value="NHZ79279.1"/>
    <property type="molecule type" value="Genomic_DNA"/>
</dbReference>
<keyword evidence="2" id="KW-1185">Reference proteome</keyword>
<comment type="caution">
    <text evidence="1">The sequence shown here is derived from an EMBL/GenBank/DDBJ whole genome shotgun (WGS) entry which is preliminary data.</text>
</comment>
<evidence type="ECO:0000313" key="2">
    <source>
        <dbReference type="Proteomes" id="UP000621455"/>
    </source>
</evidence>
<dbReference type="Proteomes" id="UP000621455">
    <property type="component" value="Unassembled WGS sequence"/>
</dbReference>
<protein>
    <recommendedName>
        <fullName evidence="3">Lipoprotein</fullName>
    </recommendedName>
</protein>
<organism evidence="1 2">
    <name type="scientific">Massilia frigida</name>
    <dbReference type="NCBI Taxonomy" id="2609281"/>
    <lineage>
        <taxon>Bacteria</taxon>
        <taxon>Pseudomonadati</taxon>
        <taxon>Pseudomonadota</taxon>
        <taxon>Betaproteobacteria</taxon>
        <taxon>Burkholderiales</taxon>
        <taxon>Oxalobacteraceae</taxon>
        <taxon>Telluria group</taxon>
        <taxon>Massilia</taxon>
    </lineage>
</organism>
<name>A0ABX0N926_9BURK</name>
<evidence type="ECO:0000313" key="1">
    <source>
        <dbReference type="EMBL" id="NHZ79279.1"/>
    </source>
</evidence>
<reference evidence="1 2" key="1">
    <citation type="submission" date="2019-10" db="EMBL/GenBank/DDBJ databases">
        <title>Taxonomy of Antarctic Massilia spp.: description of Massilia rubra sp. nov., Massilia aquatica sp. nov., Massilia mucilaginosa sp. nov., Massilia frigida sp. nov. isolated from streams, lakes and regoliths.</title>
        <authorList>
            <person name="Holochova P."/>
            <person name="Sedlacek I."/>
            <person name="Kralova S."/>
            <person name="Maslanova I."/>
            <person name="Busse H.-J."/>
            <person name="Stankova E."/>
            <person name="Vrbovska V."/>
            <person name="Kovarovic V."/>
            <person name="Bartak M."/>
            <person name="Svec P."/>
            <person name="Pantucek R."/>
        </authorList>
    </citation>
    <scope>NUCLEOTIDE SEQUENCE [LARGE SCALE GENOMIC DNA]</scope>
    <source>
        <strain evidence="1 2">CCM 8695</strain>
    </source>
</reference>